<accession>A0ABN2UNQ7</accession>
<keyword evidence="5" id="KW-1185">Reference proteome</keyword>
<feature type="region of interest" description="Disordered" evidence="2">
    <location>
        <begin position="1"/>
        <end position="25"/>
    </location>
</feature>
<dbReference type="Proteomes" id="UP001500751">
    <property type="component" value="Unassembled WGS sequence"/>
</dbReference>
<dbReference type="PANTHER" id="PTHR47894:SF1">
    <property type="entry name" value="HTH-TYPE TRANSCRIPTIONAL REGULATOR VQSM"/>
    <property type="match status" value="1"/>
</dbReference>
<evidence type="ECO:0000313" key="4">
    <source>
        <dbReference type="EMBL" id="GAA2040740.1"/>
    </source>
</evidence>
<evidence type="ECO:0000256" key="2">
    <source>
        <dbReference type="SAM" id="MobiDB-lite"/>
    </source>
</evidence>
<gene>
    <name evidence="4" type="ORF">GCM10009839_48680</name>
</gene>
<feature type="domain" description="HTH araC/xylS-type" evidence="3">
    <location>
        <begin position="269"/>
        <end position="343"/>
    </location>
</feature>
<comment type="caution">
    <text evidence="4">The sequence shown here is derived from an EMBL/GenBank/DDBJ whole genome shotgun (WGS) entry which is preliminary data.</text>
</comment>
<evidence type="ECO:0000313" key="5">
    <source>
        <dbReference type="Proteomes" id="UP001500751"/>
    </source>
</evidence>
<dbReference type="InterPro" id="IPR018060">
    <property type="entry name" value="HTH_AraC"/>
</dbReference>
<feature type="region of interest" description="Disordered" evidence="2">
    <location>
        <begin position="340"/>
        <end position="374"/>
    </location>
</feature>
<dbReference type="RefSeq" id="WP_344667964.1">
    <property type="nucleotide sequence ID" value="NZ_BAAAQN010000030.1"/>
</dbReference>
<dbReference type="Pfam" id="PF12833">
    <property type="entry name" value="HTH_18"/>
    <property type="match status" value="1"/>
</dbReference>
<proteinExistence type="predicted"/>
<dbReference type="EMBL" id="BAAAQN010000030">
    <property type="protein sequence ID" value="GAA2040740.1"/>
    <property type="molecule type" value="Genomic_DNA"/>
</dbReference>
<sequence length="374" mass="40011">MTRTSTPTPTSAPTPTPKTPDTVSSHLTRLVLRTARHSGLREASTAHLPGLTPDALADDSIRPPTASLLRLWELFTAAAPAPGAGLRVAEGAALGQLHVWDYLFTRGGDLAAGARLAAERLHLLVDPSAVMTVQEDGALLTIGYSSETPWTGAAEGIHEFVMALILRRCRETVGREVAPVHVGFAHRAPRRHRHLVDAFGTGRMDFGRPANSLTFLAADTRGGRPADPTLTRILAHYADLLTAEARPVPGWWERFDQALARAVVADGAAPSLARLARTMAVTPRTLQRRLGDHGTTWQRELDRARSAHAATLEAAGTPTAAIAVRLGYSDPRALRRAMRRWTRDGTVSVPGPRTSAGPARRTAATDAKDATDAA</sequence>
<evidence type="ECO:0000256" key="1">
    <source>
        <dbReference type="ARBA" id="ARBA00023125"/>
    </source>
</evidence>
<dbReference type="PANTHER" id="PTHR47894">
    <property type="entry name" value="HTH-TYPE TRANSCRIPTIONAL REGULATOR GADX"/>
    <property type="match status" value="1"/>
</dbReference>
<reference evidence="4 5" key="1">
    <citation type="journal article" date="2019" name="Int. J. Syst. Evol. Microbiol.">
        <title>The Global Catalogue of Microorganisms (GCM) 10K type strain sequencing project: providing services to taxonomists for standard genome sequencing and annotation.</title>
        <authorList>
            <consortium name="The Broad Institute Genomics Platform"/>
            <consortium name="The Broad Institute Genome Sequencing Center for Infectious Disease"/>
            <person name="Wu L."/>
            <person name="Ma J."/>
        </authorList>
    </citation>
    <scope>NUCLEOTIDE SEQUENCE [LARGE SCALE GENOMIC DNA]</scope>
    <source>
        <strain evidence="4 5">JCM 16014</strain>
    </source>
</reference>
<dbReference type="Gene3D" id="1.10.10.60">
    <property type="entry name" value="Homeodomain-like"/>
    <property type="match status" value="1"/>
</dbReference>
<name>A0ABN2UNQ7_9ACTN</name>
<keyword evidence="1" id="KW-0238">DNA-binding</keyword>
<protein>
    <recommendedName>
        <fullName evidence="3">HTH araC/xylS-type domain-containing protein</fullName>
    </recommendedName>
</protein>
<dbReference type="Pfam" id="PF12625">
    <property type="entry name" value="Arabinose_bd"/>
    <property type="match status" value="1"/>
</dbReference>
<evidence type="ECO:0000259" key="3">
    <source>
        <dbReference type="SMART" id="SM00342"/>
    </source>
</evidence>
<dbReference type="InterPro" id="IPR032687">
    <property type="entry name" value="AraC-type_N"/>
</dbReference>
<organism evidence="4 5">
    <name type="scientific">Catenulispora yoronensis</name>
    <dbReference type="NCBI Taxonomy" id="450799"/>
    <lineage>
        <taxon>Bacteria</taxon>
        <taxon>Bacillati</taxon>
        <taxon>Actinomycetota</taxon>
        <taxon>Actinomycetes</taxon>
        <taxon>Catenulisporales</taxon>
        <taxon>Catenulisporaceae</taxon>
        <taxon>Catenulispora</taxon>
    </lineage>
</organism>
<dbReference type="SMART" id="SM00342">
    <property type="entry name" value="HTH_ARAC"/>
    <property type="match status" value="1"/>
</dbReference>